<feature type="region of interest" description="Disordered" evidence="2">
    <location>
        <begin position="1"/>
        <end position="21"/>
    </location>
</feature>
<dbReference type="PANTHER" id="PTHR35526">
    <property type="entry name" value="ANTI-SIGMA-F FACTOR RSBW-RELATED"/>
    <property type="match status" value="1"/>
</dbReference>
<dbReference type="InterPro" id="IPR003594">
    <property type="entry name" value="HATPase_dom"/>
</dbReference>
<feature type="domain" description="Histidine kinase/HSP90-like ATPase" evidence="3">
    <location>
        <begin position="36"/>
        <end position="165"/>
    </location>
</feature>
<dbReference type="InterPro" id="IPR036890">
    <property type="entry name" value="HATPase_C_sf"/>
</dbReference>
<keyword evidence="1" id="KW-0418">Kinase</keyword>
<keyword evidence="1" id="KW-0808">Transferase</keyword>
<dbReference type="HOGENOM" id="CLU_090336_14_1_11"/>
<name>D7C8H5_STRBB</name>
<evidence type="ECO:0000256" key="1">
    <source>
        <dbReference type="ARBA" id="ARBA00022527"/>
    </source>
</evidence>
<evidence type="ECO:0000313" key="5">
    <source>
        <dbReference type="Proteomes" id="UP000000377"/>
    </source>
</evidence>
<dbReference type="Gene3D" id="3.30.565.10">
    <property type="entry name" value="Histidine kinase-like ATPase, C-terminal domain"/>
    <property type="match status" value="1"/>
</dbReference>
<keyword evidence="5" id="KW-1185">Reference proteome</keyword>
<dbReference type="EMBL" id="CP002047">
    <property type="protein sequence ID" value="ADI06364.1"/>
    <property type="molecule type" value="Genomic_DNA"/>
</dbReference>
<evidence type="ECO:0000259" key="3">
    <source>
        <dbReference type="Pfam" id="PF13581"/>
    </source>
</evidence>
<dbReference type="InterPro" id="IPR050267">
    <property type="entry name" value="Anti-sigma-factor_SerPK"/>
</dbReference>
<dbReference type="STRING" id="749414.SBI_03243"/>
<dbReference type="KEGG" id="sbh:SBI_03243"/>
<dbReference type="PATRIC" id="fig|749414.3.peg.3361"/>
<feature type="compositionally biased region" description="Low complexity" evidence="2">
    <location>
        <begin position="7"/>
        <end position="21"/>
    </location>
</feature>
<evidence type="ECO:0000313" key="4">
    <source>
        <dbReference type="EMBL" id="ADI06364.1"/>
    </source>
</evidence>
<dbReference type="AlphaFoldDB" id="D7C8H5"/>
<dbReference type="eggNOG" id="COG2172">
    <property type="taxonomic scope" value="Bacteria"/>
</dbReference>
<dbReference type="Proteomes" id="UP000000377">
    <property type="component" value="Chromosome"/>
</dbReference>
<protein>
    <recommendedName>
        <fullName evidence="3">Histidine kinase/HSP90-like ATPase domain-containing protein</fullName>
    </recommendedName>
</protein>
<organism evidence="4 5">
    <name type="scientific">Streptomyces bingchenggensis (strain BCW-1)</name>
    <dbReference type="NCBI Taxonomy" id="749414"/>
    <lineage>
        <taxon>Bacteria</taxon>
        <taxon>Bacillati</taxon>
        <taxon>Actinomycetota</taxon>
        <taxon>Actinomycetes</taxon>
        <taxon>Kitasatosporales</taxon>
        <taxon>Streptomycetaceae</taxon>
        <taxon>Streptomyces</taxon>
    </lineage>
</organism>
<dbReference type="RefSeq" id="WP_014175841.1">
    <property type="nucleotide sequence ID" value="NC_016582.1"/>
</dbReference>
<evidence type="ECO:0000256" key="2">
    <source>
        <dbReference type="SAM" id="MobiDB-lite"/>
    </source>
</evidence>
<reference evidence="4 5" key="1">
    <citation type="journal article" date="2010" name="J. Bacteriol.">
        <title>Genome sequence of the milbemycin-producing bacterium Streptomyces bingchenggensis.</title>
        <authorList>
            <person name="Wang X.J."/>
            <person name="Yan Y.J."/>
            <person name="Zhang B."/>
            <person name="An J."/>
            <person name="Wang J.J."/>
            <person name="Tian J."/>
            <person name="Jiang L."/>
            <person name="Chen Y.H."/>
            <person name="Huang S.X."/>
            <person name="Yin M."/>
            <person name="Zhang J."/>
            <person name="Gao A.L."/>
            <person name="Liu C.X."/>
            <person name="Zhu Z.X."/>
            <person name="Xiang W.S."/>
        </authorList>
    </citation>
    <scope>NUCLEOTIDE SEQUENCE [LARGE SCALE GENOMIC DNA]</scope>
    <source>
        <strain evidence="4 5">BCW-1</strain>
    </source>
</reference>
<proteinExistence type="predicted"/>
<dbReference type="SUPFAM" id="SSF55874">
    <property type="entry name" value="ATPase domain of HSP90 chaperone/DNA topoisomerase II/histidine kinase"/>
    <property type="match status" value="1"/>
</dbReference>
<dbReference type="CDD" id="cd16936">
    <property type="entry name" value="HATPase_RsbW-like"/>
    <property type="match status" value="1"/>
</dbReference>
<keyword evidence="1" id="KW-0723">Serine/threonine-protein kinase</keyword>
<sequence>MTSNPDSPTRTTQLTTPTRRLTATSTPADRAFEMRFTSTPRGVRLARRLAAVRLDAWGIPYGSEPHDEIDLIVAELSANAVRHGHVPGCDFHLRLHVTAAGSRPATARIEVTDSRAECAPRRPAVPPASDGPGLAETGRGLLLVSRLATRWDWRLRPDGSGKTVWADYRIPGGVAAAEPAT</sequence>
<gene>
    <name evidence="4" type="ordered locus">SBI_03243</name>
</gene>
<dbReference type="GO" id="GO:0004674">
    <property type="term" value="F:protein serine/threonine kinase activity"/>
    <property type="evidence" value="ECO:0007669"/>
    <property type="project" value="UniProtKB-KW"/>
</dbReference>
<accession>D7C8H5</accession>
<dbReference type="Pfam" id="PF13581">
    <property type="entry name" value="HATPase_c_2"/>
    <property type="match status" value="1"/>
</dbReference>
<dbReference type="PANTHER" id="PTHR35526:SF3">
    <property type="entry name" value="ANTI-SIGMA-F FACTOR RSBW"/>
    <property type="match status" value="1"/>
</dbReference>